<feature type="transmembrane region" description="Helical" evidence="1">
    <location>
        <begin position="32"/>
        <end position="54"/>
    </location>
</feature>
<sequence length="124" mass="13298">MLYLKNTLGGLSRSLIDSALLNFQKPYRWWKFALYAVVFVLPGGSLGVLFLAWIDHRRARRSAKPAATVKPVALLAVTSMKAKAPSAMKSIAPGAVICQTRSDAPACRAAAGKQARQGSADLRA</sequence>
<keyword evidence="1" id="KW-1133">Transmembrane helix</keyword>
<accession>A0ABX8UJB8</accession>
<evidence type="ECO:0000256" key="1">
    <source>
        <dbReference type="SAM" id="Phobius"/>
    </source>
</evidence>
<keyword evidence="1" id="KW-0472">Membrane</keyword>
<evidence type="ECO:0000313" key="2">
    <source>
        <dbReference type="EMBL" id="QYD69074.1"/>
    </source>
</evidence>
<dbReference type="RefSeq" id="WP_219798448.1">
    <property type="nucleotide sequence ID" value="NZ_CP080095.1"/>
</dbReference>
<protein>
    <submittedName>
        <fullName evidence="2">Uncharacterized protein</fullName>
    </submittedName>
</protein>
<gene>
    <name evidence="2" type="ORF">KZJ38_01345</name>
</gene>
<organism evidence="2 3">
    <name type="scientific">Paraburkholderia edwinii</name>
    <dbReference type="NCBI Taxonomy" id="2861782"/>
    <lineage>
        <taxon>Bacteria</taxon>
        <taxon>Pseudomonadati</taxon>
        <taxon>Pseudomonadota</taxon>
        <taxon>Betaproteobacteria</taxon>
        <taxon>Burkholderiales</taxon>
        <taxon>Burkholderiaceae</taxon>
        <taxon>Paraburkholderia</taxon>
    </lineage>
</organism>
<evidence type="ECO:0000313" key="3">
    <source>
        <dbReference type="Proteomes" id="UP000826462"/>
    </source>
</evidence>
<dbReference type="EMBL" id="CP080095">
    <property type="protein sequence ID" value="QYD69074.1"/>
    <property type="molecule type" value="Genomic_DNA"/>
</dbReference>
<dbReference type="Proteomes" id="UP000826462">
    <property type="component" value="Chromosome 1"/>
</dbReference>
<keyword evidence="3" id="KW-1185">Reference proteome</keyword>
<proteinExistence type="predicted"/>
<name>A0ABX8UJB8_9BURK</name>
<reference evidence="2 3" key="1">
    <citation type="submission" date="2021-07" db="EMBL/GenBank/DDBJ databases">
        <title>Paraburkholderia edwinii protects Aspergillus sp. from phenazines by acting as a toxin sponge.</title>
        <authorList>
            <person name="Dahlstrom K.M."/>
            <person name="Newman D.K."/>
        </authorList>
    </citation>
    <scope>NUCLEOTIDE SEQUENCE [LARGE SCALE GENOMIC DNA]</scope>
    <source>
        <strain evidence="2 3">Pe01</strain>
    </source>
</reference>
<keyword evidence="1" id="KW-0812">Transmembrane</keyword>